<feature type="domain" description="GAIN-B" evidence="7">
    <location>
        <begin position="292"/>
        <end position="458"/>
    </location>
</feature>
<dbReference type="AlphaFoldDB" id="A0A8S1C6V2"/>
<accession>A0A8S1C6V2</accession>
<dbReference type="GO" id="GO:0004930">
    <property type="term" value="F:G protein-coupled receptor activity"/>
    <property type="evidence" value="ECO:0007669"/>
    <property type="project" value="InterPro"/>
</dbReference>
<feature type="transmembrane region" description="Helical" evidence="6">
    <location>
        <begin position="502"/>
        <end position="526"/>
    </location>
</feature>
<feature type="transmembrane region" description="Helical" evidence="6">
    <location>
        <begin position="571"/>
        <end position="594"/>
    </location>
</feature>
<feature type="transmembrane region" description="Helical" evidence="6">
    <location>
        <begin position="656"/>
        <end position="679"/>
    </location>
</feature>
<dbReference type="GO" id="GO:0007166">
    <property type="term" value="P:cell surface receptor signaling pathway"/>
    <property type="evidence" value="ECO:0007669"/>
    <property type="project" value="InterPro"/>
</dbReference>
<dbReference type="InterPro" id="IPR000832">
    <property type="entry name" value="GPCR_2_secretin-like"/>
</dbReference>
<dbReference type="Pfam" id="PF00002">
    <property type="entry name" value="7tm_2"/>
    <property type="match status" value="1"/>
</dbReference>
<feature type="transmembrane region" description="Helical" evidence="6">
    <location>
        <begin position="466"/>
        <end position="490"/>
    </location>
</feature>
<comment type="caution">
    <text evidence="9">The sequence shown here is derived from an EMBL/GenBank/DDBJ whole genome shotgun (WGS) entry which is preliminary data.</text>
</comment>
<keyword evidence="10" id="KW-1185">Reference proteome</keyword>
<organism evidence="9 10">
    <name type="scientific">Cloeon dipterum</name>
    <dbReference type="NCBI Taxonomy" id="197152"/>
    <lineage>
        <taxon>Eukaryota</taxon>
        <taxon>Metazoa</taxon>
        <taxon>Ecdysozoa</taxon>
        <taxon>Arthropoda</taxon>
        <taxon>Hexapoda</taxon>
        <taxon>Insecta</taxon>
        <taxon>Pterygota</taxon>
        <taxon>Palaeoptera</taxon>
        <taxon>Ephemeroptera</taxon>
        <taxon>Pisciforma</taxon>
        <taxon>Baetidae</taxon>
        <taxon>Cloeon</taxon>
    </lineage>
</organism>
<dbReference type="InterPro" id="IPR000203">
    <property type="entry name" value="GPS"/>
</dbReference>
<evidence type="ECO:0008006" key="11">
    <source>
        <dbReference type="Google" id="ProtNLM"/>
    </source>
</evidence>
<dbReference type="PRINTS" id="PR00249">
    <property type="entry name" value="GPCRSECRETIN"/>
</dbReference>
<name>A0A8S1C6V2_9INSE</name>
<gene>
    <name evidence="9" type="ORF">CLODIP_2_CD04117</name>
</gene>
<evidence type="ECO:0000256" key="1">
    <source>
        <dbReference type="ARBA" id="ARBA00004141"/>
    </source>
</evidence>
<dbReference type="InterPro" id="IPR017981">
    <property type="entry name" value="GPCR_2-like_7TM"/>
</dbReference>
<dbReference type="PANTHER" id="PTHR12011:SF347">
    <property type="entry name" value="FI21270P1-RELATED"/>
    <property type="match status" value="1"/>
</dbReference>
<dbReference type="Pfam" id="PF01825">
    <property type="entry name" value="GPS"/>
    <property type="match status" value="1"/>
</dbReference>
<dbReference type="Gene3D" id="2.60.220.50">
    <property type="match status" value="1"/>
</dbReference>
<evidence type="ECO:0000256" key="6">
    <source>
        <dbReference type="SAM" id="Phobius"/>
    </source>
</evidence>
<dbReference type="InterPro" id="IPR057244">
    <property type="entry name" value="GAIN_B"/>
</dbReference>
<protein>
    <recommendedName>
        <fullName evidence="11">GPS domain-containing protein</fullName>
    </recommendedName>
</protein>
<dbReference type="GO" id="GO:0005886">
    <property type="term" value="C:plasma membrane"/>
    <property type="evidence" value="ECO:0007669"/>
    <property type="project" value="TreeGrafter"/>
</dbReference>
<proteinExistence type="predicted"/>
<dbReference type="SMART" id="SM00303">
    <property type="entry name" value="GPS"/>
    <property type="match status" value="1"/>
</dbReference>
<comment type="subcellular location">
    <subcellularLocation>
        <location evidence="1">Membrane</location>
        <topology evidence="1">Multi-pass membrane protein</topology>
    </subcellularLocation>
</comment>
<evidence type="ECO:0000313" key="9">
    <source>
        <dbReference type="EMBL" id="CAB3367912.1"/>
    </source>
</evidence>
<evidence type="ECO:0000256" key="5">
    <source>
        <dbReference type="ARBA" id="ARBA00023157"/>
    </source>
</evidence>
<dbReference type="InterPro" id="IPR046338">
    <property type="entry name" value="GAIN_dom_sf"/>
</dbReference>
<evidence type="ECO:0000256" key="3">
    <source>
        <dbReference type="ARBA" id="ARBA00022989"/>
    </source>
</evidence>
<sequence>MTLKDEKGAVWKGWDIDFPDDICETIDRTNIHEEDGTITMEFYWTIEPRCHNDKPEYIYYMYKTKVIGCQISAGQSQECIKVDHYGFHWHCYYEKTCVKKCPLKAEGLVYWQCGENQTFVTEWPDFSNCTSSWIENTLLLISGDKINPLTLMMELDRHVKDSSLFGHEIPISLSFANISLEMFLQSNLEKGDEEPLETRQFQINYFTDLAMGVIAKFLALQIPWQQLNERERISLGFKLNEMVEIYGLSVTNVSKYIGSEFNTSHIKRHLLMEAHYLQLDDVENSQNMYRFPFHGIPSQISSIVIQKLPNKCPNISVVELEAVGQIIPMAVAEKLFITRNISKFDGTKRINSGIISLKLYGPGGEVIKYFDSENAVLVSLKHSRQVKGPSYETIWHELYPGEKPTAIEGTEQCAYWNDSSSEWDTEGCRIVSRSHWFTTCECNHLSSFAVFTKDHVHTPKDFMYELMSIIFSSLSVICLILTLISLYFFDESHEERNLIGKHMCGCLLVGHLLALTVLDGSFLQLAPRHCEEAAICLHYVFIAAFMWMVIEGHHLYRMLISVFDSGRDFSTIYICLAYGIPLVIVVVTCIITAIFSDNGYADDELCWLSSPNYIWAFFGPILVLTLINIVTLVLAMRVVVIASNKNVKSYRKRVIIWLRGWFSLSSLLGVTWIFGFFYIELDHNFAYAFVTLNGLQGILLFLSRVVFNRQIRTSFKKRCKAMIKENKGKLKCLCKFNCKKKVHEPKSSVQSSHWALGDSFSTSQPESTSTTSASFSNVTSSTQSLFFKRRFGPIERRSYTIDQTIRDIEKSKSVIAGFQSTKKRKSENEEVQKALLQRQNVHHISTTNIMDSNIGDDSTLPKIHDEL</sequence>
<keyword evidence="3 6" id="KW-1133">Transmembrane helix</keyword>
<keyword evidence="4 6" id="KW-0472">Membrane</keyword>
<feature type="transmembrane region" description="Helical" evidence="6">
    <location>
        <begin position="614"/>
        <end position="635"/>
    </location>
</feature>
<feature type="transmembrane region" description="Helical" evidence="6">
    <location>
        <begin position="685"/>
        <end position="707"/>
    </location>
</feature>
<evidence type="ECO:0000256" key="2">
    <source>
        <dbReference type="ARBA" id="ARBA00022692"/>
    </source>
</evidence>
<dbReference type="CDD" id="cd15040">
    <property type="entry name" value="7tmB2_Adhesion"/>
    <property type="match status" value="1"/>
</dbReference>
<keyword evidence="2 6" id="KW-0812">Transmembrane</keyword>
<dbReference type="Proteomes" id="UP000494165">
    <property type="component" value="Unassembled WGS sequence"/>
</dbReference>
<evidence type="ECO:0000313" key="10">
    <source>
        <dbReference type="Proteomes" id="UP000494165"/>
    </source>
</evidence>
<evidence type="ECO:0000259" key="8">
    <source>
        <dbReference type="PROSITE" id="PS50261"/>
    </source>
</evidence>
<feature type="domain" description="G-protein coupled receptors family 2 profile 2" evidence="8">
    <location>
        <begin position="464"/>
        <end position="708"/>
    </location>
</feature>
<dbReference type="Gene3D" id="1.20.1070.10">
    <property type="entry name" value="Rhodopsin 7-helix transmembrane proteins"/>
    <property type="match status" value="1"/>
</dbReference>
<dbReference type="PANTHER" id="PTHR12011">
    <property type="entry name" value="ADHESION G-PROTEIN COUPLED RECEPTOR"/>
    <property type="match status" value="1"/>
</dbReference>
<dbReference type="OrthoDB" id="1100386at2759"/>
<keyword evidence="5" id="KW-1015">Disulfide bond</keyword>
<evidence type="ECO:0000259" key="7">
    <source>
        <dbReference type="PROSITE" id="PS50221"/>
    </source>
</evidence>
<dbReference type="PROSITE" id="PS50261">
    <property type="entry name" value="G_PROTEIN_RECEP_F2_4"/>
    <property type="match status" value="1"/>
</dbReference>
<reference evidence="9 10" key="1">
    <citation type="submission" date="2020-04" db="EMBL/GenBank/DDBJ databases">
        <authorList>
            <person name="Alioto T."/>
            <person name="Alioto T."/>
            <person name="Gomez Garrido J."/>
        </authorList>
    </citation>
    <scope>NUCLEOTIDE SEQUENCE [LARGE SCALE GENOMIC DNA]</scope>
</reference>
<dbReference type="EMBL" id="CADEPI010000034">
    <property type="protein sequence ID" value="CAB3367912.1"/>
    <property type="molecule type" value="Genomic_DNA"/>
</dbReference>
<feature type="transmembrane region" description="Helical" evidence="6">
    <location>
        <begin position="532"/>
        <end position="550"/>
    </location>
</feature>
<evidence type="ECO:0000256" key="4">
    <source>
        <dbReference type="ARBA" id="ARBA00023136"/>
    </source>
</evidence>
<dbReference type="PROSITE" id="PS50221">
    <property type="entry name" value="GAIN_B"/>
    <property type="match status" value="1"/>
</dbReference>